<accession>A0A955LL62</accession>
<dbReference type="EMBL" id="JAGQKZ010000034">
    <property type="protein sequence ID" value="MCA9392287.1"/>
    <property type="molecule type" value="Genomic_DNA"/>
</dbReference>
<comment type="caution">
    <text evidence="2">The sequence shown here is derived from an EMBL/GenBank/DDBJ whole genome shotgun (WGS) entry which is preliminary data.</text>
</comment>
<feature type="domain" description="DUF7253" evidence="1">
    <location>
        <begin position="1"/>
        <end position="108"/>
    </location>
</feature>
<gene>
    <name evidence="2" type="ORF">KC614_03735</name>
</gene>
<dbReference type="Pfam" id="PF23911">
    <property type="entry name" value="DUF7253"/>
    <property type="match status" value="1"/>
</dbReference>
<dbReference type="Proteomes" id="UP000751518">
    <property type="component" value="Unassembled WGS sequence"/>
</dbReference>
<proteinExistence type="predicted"/>
<reference evidence="2" key="2">
    <citation type="journal article" date="2021" name="Microbiome">
        <title>Successional dynamics and alternative stable states in a saline activated sludge microbial community over 9 years.</title>
        <authorList>
            <person name="Wang Y."/>
            <person name="Ye J."/>
            <person name="Ju F."/>
            <person name="Liu L."/>
            <person name="Boyd J.A."/>
            <person name="Deng Y."/>
            <person name="Parks D.H."/>
            <person name="Jiang X."/>
            <person name="Yin X."/>
            <person name="Woodcroft B.J."/>
            <person name="Tyson G.W."/>
            <person name="Hugenholtz P."/>
            <person name="Polz M.F."/>
            <person name="Zhang T."/>
        </authorList>
    </citation>
    <scope>NUCLEOTIDE SEQUENCE</scope>
    <source>
        <strain evidence="2">HKST-UBA03</strain>
    </source>
</reference>
<protein>
    <recommendedName>
        <fullName evidence="1">DUF7253 domain-containing protein</fullName>
    </recommendedName>
</protein>
<sequence>MPKFYDKVGYSTGSVESPVGSGVWVGNIVEKAYYGDISKQTRNLEPGEPINSDISVSNTISIVADAYAFENFMNIKYIWWNGVVWTVTSVDVRPPRLVLSLGQVYNGPIFVEEEE</sequence>
<dbReference type="InterPro" id="IPR055677">
    <property type="entry name" value="DUF7253"/>
</dbReference>
<name>A0A955LL62_UNCKA</name>
<evidence type="ECO:0000313" key="2">
    <source>
        <dbReference type="EMBL" id="MCA9392287.1"/>
    </source>
</evidence>
<organism evidence="2 3">
    <name type="scientific">candidate division WWE3 bacterium</name>
    <dbReference type="NCBI Taxonomy" id="2053526"/>
    <lineage>
        <taxon>Bacteria</taxon>
        <taxon>Katanobacteria</taxon>
    </lineage>
</organism>
<evidence type="ECO:0000313" key="3">
    <source>
        <dbReference type="Proteomes" id="UP000751518"/>
    </source>
</evidence>
<evidence type="ECO:0000259" key="1">
    <source>
        <dbReference type="Pfam" id="PF23911"/>
    </source>
</evidence>
<dbReference type="AlphaFoldDB" id="A0A955LL62"/>
<reference evidence="2" key="1">
    <citation type="submission" date="2020-04" db="EMBL/GenBank/DDBJ databases">
        <authorList>
            <person name="Zhang T."/>
        </authorList>
    </citation>
    <scope>NUCLEOTIDE SEQUENCE</scope>
    <source>
        <strain evidence="2">HKST-UBA03</strain>
    </source>
</reference>